<dbReference type="PANTHER" id="PTHR41710">
    <property type="entry name" value="GLYCOSYL TRANSFERASE, FAMILY 39"/>
    <property type="match status" value="1"/>
</dbReference>
<organism evidence="2 3">
    <name type="scientific">Anaerolinea thermophila</name>
    <dbReference type="NCBI Taxonomy" id="167964"/>
    <lineage>
        <taxon>Bacteria</taxon>
        <taxon>Bacillati</taxon>
        <taxon>Chloroflexota</taxon>
        <taxon>Anaerolineae</taxon>
        <taxon>Anaerolineales</taxon>
        <taxon>Anaerolineaceae</taxon>
        <taxon>Anaerolinea</taxon>
    </lineage>
</organism>
<feature type="transmembrane region" description="Helical" evidence="1">
    <location>
        <begin position="289"/>
        <end position="307"/>
    </location>
</feature>
<feature type="transmembrane region" description="Helical" evidence="1">
    <location>
        <begin position="376"/>
        <end position="394"/>
    </location>
</feature>
<feature type="transmembrane region" description="Helical" evidence="1">
    <location>
        <begin position="343"/>
        <end position="364"/>
    </location>
</feature>
<dbReference type="Proteomes" id="UP000064249">
    <property type="component" value="Unassembled WGS sequence"/>
</dbReference>
<feature type="transmembrane region" description="Helical" evidence="1">
    <location>
        <begin position="76"/>
        <end position="96"/>
    </location>
</feature>
<reference evidence="2 3" key="1">
    <citation type="journal article" date="2015" name="MBio">
        <title>Genome-Resolved Metagenomic Analysis Reveals Roles for Candidate Phyla and Other Microbial Community Members in Biogeochemical Transformations in Oil Reservoirs.</title>
        <authorList>
            <person name="Hu P."/>
            <person name="Tom L."/>
            <person name="Singh A."/>
            <person name="Thomas B.C."/>
            <person name="Baker B.J."/>
            <person name="Piceno Y.M."/>
            <person name="Andersen G.L."/>
            <person name="Banfield J.F."/>
        </authorList>
    </citation>
    <scope>NUCLEOTIDE SEQUENCE [LARGE SCALE GENOMIC DNA]</scope>
    <source>
        <strain evidence="2">46_16</strain>
    </source>
</reference>
<comment type="caution">
    <text evidence="2">The sequence shown here is derived from an EMBL/GenBank/DDBJ whole genome shotgun (WGS) entry which is preliminary data.</text>
</comment>
<feature type="transmembrane region" description="Helical" evidence="1">
    <location>
        <begin position="151"/>
        <end position="177"/>
    </location>
</feature>
<feature type="transmembrane region" description="Helical" evidence="1">
    <location>
        <begin position="12"/>
        <end position="29"/>
    </location>
</feature>
<feature type="transmembrane region" description="Helical" evidence="1">
    <location>
        <begin position="401"/>
        <end position="419"/>
    </location>
</feature>
<name>A0A101FYA7_9CHLR</name>
<evidence type="ECO:0000256" key="1">
    <source>
        <dbReference type="SAM" id="Phobius"/>
    </source>
</evidence>
<accession>A0A101FYA7</accession>
<gene>
    <name evidence="2" type="ORF">XD73_0519</name>
</gene>
<proteinExistence type="predicted"/>
<keyword evidence="1" id="KW-0812">Transmembrane</keyword>
<feature type="transmembrane region" description="Helical" evidence="1">
    <location>
        <begin position="252"/>
        <end position="277"/>
    </location>
</feature>
<feature type="transmembrane region" description="Helical" evidence="1">
    <location>
        <begin position="127"/>
        <end position="145"/>
    </location>
</feature>
<evidence type="ECO:0000313" key="3">
    <source>
        <dbReference type="Proteomes" id="UP000064249"/>
    </source>
</evidence>
<dbReference type="AlphaFoldDB" id="A0A101FYA7"/>
<keyword evidence="1" id="KW-1133">Transmembrane helix</keyword>
<feature type="transmembrane region" description="Helical" evidence="1">
    <location>
        <begin position="208"/>
        <end position="232"/>
    </location>
</feature>
<evidence type="ECO:0000313" key="2">
    <source>
        <dbReference type="EMBL" id="KUK46608.1"/>
    </source>
</evidence>
<dbReference type="EMBL" id="LGFU01000017">
    <property type="protein sequence ID" value="KUK46608.1"/>
    <property type="molecule type" value="Genomic_DNA"/>
</dbReference>
<dbReference type="InterPro" id="IPR019962">
    <property type="entry name" value="CHP03663"/>
</dbReference>
<keyword evidence="1" id="KW-0472">Membrane</keyword>
<sequence>MKKTHTLTTIQFLYIVVLCLALFLRLVNLNDVPLSENEAHHALCAMDANRAGCEGESGLYGFFTNLLFHLFGESNFASRLLPAIAGSLLVLLPLIMDSYLDKKTGMVVAGCLALDPILIQVSRSADATMIAVVLILFMVAFALKQDYKTTVILFMFGLLCGPTFWLGIFLLICSYGITRHFAKKKNQDFEWIMPKECSFVKEKNAHSVGIIVLITWVAISTHFFTVPAGFLSPVQSFATLLTGRWQPTTGNSIPSGIKLIGLLLYAAFGICLSIAAMIRRKSNLSVNQIFYIVGFGIAVIILLLPGMPFMQSVWSIIPVWFLAAGEIIHLAENAFIERKHILIPTLVGAVILIYLGLQTVRIRYLLSVGMNFQENIYLLIVPLLLIFVFILLYAYGWSGTLAKQVLAILFLACGCFGLWRNANRAANLTGTAEYELIQQGYFVHNAEILQHEIEQYRVTHGAFPEDIDIGLTSSDREKSLEWLLRDYNVVPFSEISNKNVDNFDIVITQGEKIQEYTGFYKQSLALVSNVKIFKGDYSGFLPKEILEWMIYRRGTLELQNYTLWFKF</sequence>
<dbReference type="PANTHER" id="PTHR41710:SF2">
    <property type="entry name" value="GLYCOSYL TRANSFERASE FAMILY 39_83 DOMAIN-CONTAINING PROTEIN"/>
    <property type="match status" value="1"/>
</dbReference>
<protein>
    <submittedName>
        <fullName evidence="2">Putative membrane protein</fullName>
    </submittedName>
</protein>